<name>A0A6A6WX24_9PLEO</name>
<reference evidence="3" key="1">
    <citation type="journal article" date="2020" name="Stud. Mycol.">
        <title>101 Dothideomycetes genomes: a test case for predicting lifestyles and emergence of pathogens.</title>
        <authorList>
            <person name="Haridas S."/>
            <person name="Albert R."/>
            <person name="Binder M."/>
            <person name="Bloem J."/>
            <person name="Labutti K."/>
            <person name="Salamov A."/>
            <person name="Andreopoulos B."/>
            <person name="Baker S."/>
            <person name="Barry K."/>
            <person name="Bills G."/>
            <person name="Bluhm B."/>
            <person name="Cannon C."/>
            <person name="Castanera R."/>
            <person name="Culley D."/>
            <person name="Daum C."/>
            <person name="Ezra D."/>
            <person name="Gonzalez J."/>
            <person name="Henrissat B."/>
            <person name="Kuo A."/>
            <person name="Liang C."/>
            <person name="Lipzen A."/>
            <person name="Lutzoni F."/>
            <person name="Magnuson J."/>
            <person name="Mondo S."/>
            <person name="Nolan M."/>
            <person name="Ohm R."/>
            <person name="Pangilinan J."/>
            <person name="Park H.-J."/>
            <person name="Ramirez L."/>
            <person name="Alfaro M."/>
            <person name="Sun H."/>
            <person name="Tritt A."/>
            <person name="Yoshinaga Y."/>
            <person name="Zwiers L.-H."/>
            <person name="Turgeon B."/>
            <person name="Goodwin S."/>
            <person name="Spatafora J."/>
            <person name="Crous P."/>
            <person name="Grigoriev I."/>
        </authorList>
    </citation>
    <scope>NUCLEOTIDE SEQUENCE</scope>
    <source>
        <strain evidence="3">CBS 109.77</strain>
    </source>
</reference>
<feature type="transmembrane region" description="Helical" evidence="1">
    <location>
        <begin position="22"/>
        <end position="41"/>
    </location>
</feature>
<evidence type="ECO:0000313" key="3">
    <source>
        <dbReference type="EMBL" id="KAF2788277.1"/>
    </source>
</evidence>
<dbReference type="PANTHER" id="PTHR38794">
    <property type="entry name" value="INTEGRAL MEMBRANE PROTEIN"/>
    <property type="match status" value="1"/>
</dbReference>
<feature type="transmembrane region" description="Helical" evidence="1">
    <location>
        <begin position="173"/>
        <end position="197"/>
    </location>
</feature>
<dbReference type="EMBL" id="MU002230">
    <property type="protein sequence ID" value="KAF2788277.1"/>
    <property type="molecule type" value="Genomic_DNA"/>
</dbReference>
<keyword evidence="1" id="KW-0812">Transmembrane</keyword>
<evidence type="ECO:0000259" key="2">
    <source>
        <dbReference type="Pfam" id="PF20684"/>
    </source>
</evidence>
<feature type="transmembrane region" description="Helical" evidence="1">
    <location>
        <begin position="53"/>
        <end position="78"/>
    </location>
</feature>
<protein>
    <recommendedName>
        <fullName evidence="2">Rhodopsin domain-containing protein</fullName>
    </recommendedName>
</protein>
<gene>
    <name evidence="3" type="ORF">K505DRAFT_315159</name>
</gene>
<dbReference type="PANTHER" id="PTHR38794:SF1">
    <property type="entry name" value="INTEGRAL MEMBRANE PROTEIN"/>
    <property type="match status" value="1"/>
</dbReference>
<organism evidence="3 4">
    <name type="scientific">Melanomma pulvis-pyrius CBS 109.77</name>
    <dbReference type="NCBI Taxonomy" id="1314802"/>
    <lineage>
        <taxon>Eukaryota</taxon>
        <taxon>Fungi</taxon>
        <taxon>Dikarya</taxon>
        <taxon>Ascomycota</taxon>
        <taxon>Pezizomycotina</taxon>
        <taxon>Dothideomycetes</taxon>
        <taxon>Pleosporomycetidae</taxon>
        <taxon>Pleosporales</taxon>
        <taxon>Melanommataceae</taxon>
        <taxon>Melanomma</taxon>
    </lineage>
</organism>
<dbReference type="InterPro" id="IPR049326">
    <property type="entry name" value="Rhodopsin_dom_fungi"/>
</dbReference>
<evidence type="ECO:0000313" key="4">
    <source>
        <dbReference type="Proteomes" id="UP000799757"/>
    </source>
</evidence>
<keyword evidence="4" id="KW-1185">Reference proteome</keyword>
<dbReference type="OrthoDB" id="3918601at2759"/>
<sequence>MSNPQRHQTVITDTNLTPVVQIITWVTLTASVITFVAHAGINIYITRALSLEIGVVFTSVVFSVGQSIAVSVQTLNGFGKPYSSLSENVRTQEQKAEYASVILFFFALALSKLSITAFIWNLTPSKRHHTVILALCATILLWLVSAVLVASLQCSLPHPWDSSNSKCINRTHWWYATSILSIATEIGLVGLEFAIIVPLSMKTLRKATILSIFSCRLLVTIATGIQLYFFHLDITGPRKDDRTLGYWRSTMTNQIVVCLAVVTTSLPYAKILMESLETGMMRNDDLRRRGNDYSSGSNYIKGQRLSSHPADSGGTGYLLLDVSKSAKSASASSTGGDSTMKLRGDEAESKATAVKVMEVPGAAGRVGGVRGIQETRSWAVERD</sequence>
<feature type="transmembrane region" description="Helical" evidence="1">
    <location>
        <begin position="251"/>
        <end position="273"/>
    </location>
</feature>
<accession>A0A6A6WX24</accession>
<feature type="domain" description="Rhodopsin" evidence="2">
    <location>
        <begin position="44"/>
        <end position="273"/>
    </location>
</feature>
<evidence type="ECO:0000256" key="1">
    <source>
        <dbReference type="SAM" id="Phobius"/>
    </source>
</evidence>
<feature type="transmembrane region" description="Helical" evidence="1">
    <location>
        <begin position="98"/>
        <end position="120"/>
    </location>
</feature>
<proteinExistence type="predicted"/>
<dbReference type="Pfam" id="PF20684">
    <property type="entry name" value="Fung_rhodopsin"/>
    <property type="match status" value="1"/>
</dbReference>
<keyword evidence="1" id="KW-0472">Membrane</keyword>
<feature type="transmembrane region" description="Helical" evidence="1">
    <location>
        <begin position="132"/>
        <end position="153"/>
    </location>
</feature>
<dbReference type="AlphaFoldDB" id="A0A6A6WX24"/>
<dbReference type="Proteomes" id="UP000799757">
    <property type="component" value="Unassembled WGS sequence"/>
</dbReference>
<feature type="transmembrane region" description="Helical" evidence="1">
    <location>
        <begin position="209"/>
        <end position="231"/>
    </location>
</feature>
<keyword evidence="1" id="KW-1133">Transmembrane helix</keyword>